<dbReference type="Proteomes" id="UP001234216">
    <property type="component" value="Unassembled WGS sequence"/>
</dbReference>
<dbReference type="EMBL" id="JAUSZV010000005">
    <property type="protein sequence ID" value="MDQ0905676.1"/>
    <property type="molecule type" value="Genomic_DNA"/>
</dbReference>
<organism evidence="4 5">
    <name type="scientific">Streptomyces canus</name>
    <dbReference type="NCBI Taxonomy" id="58343"/>
    <lineage>
        <taxon>Bacteria</taxon>
        <taxon>Bacillati</taxon>
        <taxon>Actinomycetota</taxon>
        <taxon>Actinomycetes</taxon>
        <taxon>Kitasatosporales</taxon>
        <taxon>Streptomycetaceae</taxon>
        <taxon>Streptomyces</taxon>
        <taxon>Streptomyces aurantiacus group</taxon>
    </lineage>
</organism>
<dbReference type="SUPFAM" id="SSF52091">
    <property type="entry name" value="SpoIIaa-like"/>
    <property type="match status" value="1"/>
</dbReference>
<evidence type="ECO:0000256" key="1">
    <source>
        <dbReference type="ARBA" id="ARBA00009013"/>
    </source>
</evidence>
<dbReference type="NCBIfam" id="TIGR00377">
    <property type="entry name" value="ant_ant_sig"/>
    <property type="match status" value="1"/>
</dbReference>
<dbReference type="PANTHER" id="PTHR33495">
    <property type="entry name" value="ANTI-SIGMA FACTOR ANTAGONIST TM_1081-RELATED-RELATED"/>
    <property type="match status" value="1"/>
</dbReference>
<accession>A0AAW8F6C9</accession>
<dbReference type="PANTHER" id="PTHR33495:SF2">
    <property type="entry name" value="ANTI-SIGMA FACTOR ANTAGONIST TM_1081-RELATED"/>
    <property type="match status" value="1"/>
</dbReference>
<dbReference type="InterPro" id="IPR003658">
    <property type="entry name" value="Anti-sigma_ant"/>
</dbReference>
<gene>
    <name evidence="4" type="ORF">QFZ22_001661</name>
</gene>
<evidence type="ECO:0000256" key="2">
    <source>
        <dbReference type="RuleBase" id="RU003749"/>
    </source>
</evidence>
<name>A0AAW8F6C9_9ACTN</name>
<evidence type="ECO:0000313" key="5">
    <source>
        <dbReference type="Proteomes" id="UP001234216"/>
    </source>
</evidence>
<dbReference type="InterPro" id="IPR002645">
    <property type="entry name" value="STAS_dom"/>
</dbReference>
<dbReference type="PROSITE" id="PS50801">
    <property type="entry name" value="STAS"/>
    <property type="match status" value="1"/>
</dbReference>
<evidence type="ECO:0000313" key="4">
    <source>
        <dbReference type="EMBL" id="MDQ0905676.1"/>
    </source>
</evidence>
<comment type="caution">
    <text evidence="4">The sequence shown here is derived from an EMBL/GenBank/DDBJ whole genome shotgun (WGS) entry which is preliminary data.</text>
</comment>
<dbReference type="Gene3D" id="3.30.750.24">
    <property type="entry name" value="STAS domain"/>
    <property type="match status" value="1"/>
</dbReference>
<proteinExistence type="inferred from homology"/>
<dbReference type="Pfam" id="PF01740">
    <property type="entry name" value="STAS"/>
    <property type="match status" value="1"/>
</dbReference>
<comment type="similarity">
    <text evidence="1 2">Belongs to the anti-sigma-factor antagonist family.</text>
</comment>
<dbReference type="InterPro" id="IPR036513">
    <property type="entry name" value="STAS_dom_sf"/>
</dbReference>
<reference evidence="4" key="1">
    <citation type="submission" date="2023-07" db="EMBL/GenBank/DDBJ databases">
        <title>Comparative genomics of wheat-associated soil bacteria to identify genetic determinants of phenazine resistance.</title>
        <authorList>
            <person name="Mouncey N."/>
        </authorList>
    </citation>
    <scope>NUCLEOTIDE SEQUENCE</scope>
    <source>
        <strain evidence="4">V4I22</strain>
    </source>
</reference>
<dbReference type="AlphaFoldDB" id="A0AAW8F6C9"/>
<dbReference type="GO" id="GO:0043856">
    <property type="term" value="F:anti-sigma factor antagonist activity"/>
    <property type="evidence" value="ECO:0007669"/>
    <property type="project" value="InterPro"/>
</dbReference>
<protein>
    <recommendedName>
        <fullName evidence="2">Anti-sigma factor antagonist</fullName>
    </recommendedName>
</protein>
<dbReference type="RefSeq" id="WP_306973151.1">
    <property type="nucleotide sequence ID" value="NZ_JAUSZV010000005.1"/>
</dbReference>
<evidence type="ECO:0000259" key="3">
    <source>
        <dbReference type="PROSITE" id="PS50801"/>
    </source>
</evidence>
<feature type="domain" description="STAS" evidence="3">
    <location>
        <begin position="17"/>
        <end position="129"/>
    </location>
</feature>
<sequence length="129" mass="14388">MTPESDDRAPETPAANPYARTRVNGGFTVVEAVGEIDLATAGFLAEHLDAATATDRPDVLVDLRQVEFFDCSGLRVLCRAESRAQERGGRLRLVTDGPRLHRLLRASGLWRRFPPLLEFPRFPEFPEKA</sequence>
<dbReference type="CDD" id="cd07043">
    <property type="entry name" value="STAS_anti-anti-sigma_factors"/>
    <property type="match status" value="1"/>
</dbReference>